<dbReference type="InterPro" id="IPR009030">
    <property type="entry name" value="Growth_fac_rcpt_cys_sf"/>
</dbReference>
<gene>
    <name evidence="1" type="ORF">BSTOLATCC_MIC6514</name>
</gene>
<dbReference type="InterPro" id="IPR006212">
    <property type="entry name" value="Furin_repeat"/>
</dbReference>
<dbReference type="AlphaFoldDB" id="A0AAU9IEX5"/>
<protein>
    <submittedName>
        <fullName evidence="1">Uncharacterized protein</fullName>
    </submittedName>
</protein>
<keyword evidence="2" id="KW-1185">Reference proteome</keyword>
<accession>A0AAU9IEX5</accession>
<evidence type="ECO:0000313" key="2">
    <source>
        <dbReference type="Proteomes" id="UP001162131"/>
    </source>
</evidence>
<reference evidence="1" key="1">
    <citation type="submission" date="2021-09" db="EMBL/GenBank/DDBJ databases">
        <authorList>
            <consortium name="AG Swart"/>
            <person name="Singh M."/>
            <person name="Singh A."/>
            <person name="Seah K."/>
            <person name="Emmerich C."/>
        </authorList>
    </citation>
    <scope>NUCLEOTIDE SEQUENCE</scope>
    <source>
        <strain evidence="1">ATCC30299</strain>
    </source>
</reference>
<dbReference type="SUPFAM" id="SSF57184">
    <property type="entry name" value="Growth factor receptor domain"/>
    <property type="match status" value="2"/>
</dbReference>
<proteinExistence type="predicted"/>
<organism evidence="1 2">
    <name type="scientific">Blepharisma stoltei</name>
    <dbReference type="NCBI Taxonomy" id="1481888"/>
    <lineage>
        <taxon>Eukaryota</taxon>
        <taxon>Sar</taxon>
        <taxon>Alveolata</taxon>
        <taxon>Ciliophora</taxon>
        <taxon>Postciliodesmatophora</taxon>
        <taxon>Heterotrichea</taxon>
        <taxon>Heterotrichida</taxon>
        <taxon>Blepharismidae</taxon>
        <taxon>Blepharisma</taxon>
    </lineage>
</organism>
<dbReference type="EMBL" id="CAJZBQ010000006">
    <property type="protein sequence ID" value="CAG9312410.1"/>
    <property type="molecule type" value="Genomic_DNA"/>
</dbReference>
<evidence type="ECO:0000313" key="1">
    <source>
        <dbReference type="EMBL" id="CAG9312410.1"/>
    </source>
</evidence>
<dbReference type="SUPFAM" id="SSF49899">
    <property type="entry name" value="Concanavalin A-like lectins/glucanases"/>
    <property type="match status" value="1"/>
</dbReference>
<dbReference type="SMART" id="SM00261">
    <property type="entry name" value="FU"/>
    <property type="match status" value="3"/>
</dbReference>
<name>A0AAU9IEX5_9CILI</name>
<dbReference type="Proteomes" id="UP001162131">
    <property type="component" value="Unassembled WGS sequence"/>
</dbReference>
<dbReference type="Gene3D" id="2.60.120.200">
    <property type="match status" value="2"/>
</dbReference>
<sequence length="537" mass="58851">MGLWIYVTATGDILSNSRIIVDSSGSIKIPLESPLEVTSSETLSSPSFSMWICLSFTSAFNNPAITTTLKIYNNNNLVASSTYNTVIYRDQANQNIKIGGSSASYFKGFIYSYQLWNVAIFDFTTQLDEICGSGLLANCLWASDINDYFDSTYKNCDTGCSLGCTRTGSCNICDDPLCSVCTGFDANKCTTCVSHAHNTPCSCDSGSSLSSDGFSCIPCFTGCSSCSSSQYYQCSACVSSYYLLNVLCDTQCPSGYSQNSGVNSFFYLQNLESYEWNHIAFTAEHKNTKQTKMAFYLNGVTDHESDIGSDYFKDTKTDMTFTLGAEKDLSGYKNYFKWFIYDIKGYNSVKNISSLVLPAAQCTEACKACFTNGICIPNCLISQYWIGPEYNKCSKCSTGCLSCRDSSAFCNLCDNQKCSSCYDFEAESCLKCVSGTSNTANCQCDYGLAWNSSSGMCETCHQWQFKENDSCYDCPPLCAQCDSENKCTWCINNAVLSSGSCICSPGYTGASTCTIIPLMLLSPSTKIIPWFWPSVMS</sequence>
<dbReference type="InterPro" id="IPR013320">
    <property type="entry name" value="ConA-like_dom_sf"/>
</dbReference>
<comment type="caution">
    <text evidence="1">The sequence shown here is derived from an EMBL/GenBank/DDBJ whole genome shotgun (WGS) entry which is preliminary data.</text>
</comment>